<reference evidence="1 2" key="1">
    <citation type="submission" date="2017-09" db="EMBL/GenBank/DDBJ databases">
        <title>Large-scale bioinformatics analysis of Bacillus genomes uncovers conserved roles of natural products in bacterial physiology.</title>
        <authorList>
            <consortium name="Agbiome Team Llc"/>
            <person name="Bleich R.M."/>
            <person name="Kirk G.J."/>
            <person name="Santa Maria K.C."/>
            <person name="Allen S.E."/>
            <person name="Farag S."/>
            <person name="Shank E.A."/>
            <person name="Bowers A."/>
        </authorList>
    </citation>
    <scope>NUCLEOTIDE SEQUENCE [LARGE SCALE GENOMIC DNA]</scope>
    <source>
        <strain evidence="1 2">AFS020204</strain>
    </source>
</reference>
<name>A0A9X6ZH46_BACCE</name>
<protein>
    <submittedName>
        <fullName evidence="1">Uncharacterized protein</fullName>
    </submittedName>
</protein>
<dbReference type="EMBL" id="NTSO01000004">
    <property type="protein sequence ID" value="PFF50966.1"/>
    <property type="molecule type" value="Genomic_DNA"/>
</dbReference>
<gene>
    <name evidence="1" type="ORF">CN357_08245</name>
</gene>
<accession>A0A9X6ZH46</accession>
<evidence type="ECO:0000313" key="2">
    <source>
        <dbReference type="Proteomes" id="UP000220210"/>
    </source>
</evidence>
<sequence>MPRGGGVIDGRKYTEHAVERMAPDTIQVRAELTKRARERAERNGYTFGSKEYMEELKKVDPRGVTPSVVEETIKHATKKPGNKPGLWQYDGKDVRVVLNDNGDVVSVVPNKS</sequence>
<dbReference type="AlphaFoldDB" id="A0A9X6ZH46"/>
<evidence type="ECO:0000313" key="1">
    <source>
        <dbReference type="EMBL" id="PFF50966.1"/>
    </source>
</evidence>
<comment type="caution">
    <text evidence="1">The sequence shown here is derived from an EMBL/GenBank/DDBJ whole genome shotgun (WGS) entry which is preliminary data.</text>
</comment>
<dbReference type="Proteomes" id="UP000220210">
    <property type="component" value="Unassembled WGS sequence"/>
</dbReference>
<organism evidence="1 2">
    <name type="scientific">Bacillus cereus</name>
    <dbReference type="NCBI Taxonomy" id="1396"/>
    <lineage>
        <taxon>Bacteria</taxon>
        <taxon>Bacillati</taxon>
        <taxon>Bacillota</taxon>
        <taxon>Bacilli</taxon>
        <taxon>Bacillales</taxon>
        <taxon>Bacillaceae</taxon>
        <taxon>Bacillus</taxon>
        <taxon>Bacillus cereus group</taxon>
    </lineage>
</organism>
<proteinExistence type="predicted"/>